<feature type="repeat" description="PPR" evidence="4">
    <location>
        <begin position="211"/>
        <end position="245"/>
    </location>
</feature>
<evidence type="ECO:0000256" key="2">
    <source>
        <dbReference type="ARBA" id="ARBA00022737"/>
    </source>
</evidence>
<comment type="caution">
    <text evidence="5">The sequence shown here is derived from an EMBL/GenBank/DDBJ whole genome shotgun (WGS) entry which is preliminary data.</text>
</comment>
<dbReference type="GO" id="GO:0003729">
    <property type="term" value="F:mRNA binding"/>
    <property type="evidence" value="ECO:0007669"/>
    <property type="project" value="TreeGrafter"/>
</dbReference>
<feature type="repeat" description="PPR" evidence="4">
    <location>
        <begin position="176"/>
        <end position="210"/>
    </location>
</feature>
<sequence length="319" mass="34932">MAALAILRHGRRAHAHGLPLSRALSTATAGTDPGAISVSDARRRLRREYNPDRAVSILEAIDTTSISAGATRYALSIVARRLSLAGRVTEAEALISSYLPACTTEPYLAAVLYSYASANLPEKALDAFRSTAPSLPTPISPFAFNALLSTFLRCRCHHRIPALFAELSKEFSITPNETSYGILVKAYCMTSDDAKAKQTLDQMREQGVSPTTKTYTALIDSLYRQKKTEEAELLWKEMVESGCKPDVAAYNVKAMNCGLHGKPEEVMEVMTKMEADGVKPGIITYNFLMTSYCRNGKLEDAKVLYHSLAEKGCFPDAFT</sequence>
<dbReference type="PROSITE" id="PS51375">
    <property type="entry name" value="PPR"/>
    <property type="match status" value="4"/>
</dbReference>
<dbReference type="InterPro" id="IPR011990">
    <property type="entry name" value="TPR-like_helical_dom_sf"/>
</dbReference>
<evidence type="ECO:0000313" key="5">
    <source>
        <dbReference type="EMBL" id="OEL15717.1"/>
    </source>
</evidence>
<keyword evidence="2" id="KW-0677">Repeat</keyword>
<feature type="non-terminal residue" evidence="5">
    <location>
        <position position="319"/>
    </location>
</feature>
<dbReference type="Gene3D" id="1.25.40.10">
    <property type="entry name" value="Tetratricopeptide repeat domain"/>
    <property type="match status" value="2"/>
</dbReference>
<dbReference type="Pfam" id="PF01535">
    <property type="entry name" value="PPR"/>
    <property type="match status" value="2"/>
</dbReference>
<name>A0A1E5US82_9POAL</name>
<proteinExistence type="inferred from homology"/>
<gene>
    <name evidence="5" type="ORF">BAE44_0023264</name>
</gene>
<dbReference type="PANTHER" id="PTHR47938">
    <property type="entry name" value="RESPIRATORY COMPLEX I CHAPERONE (CIA84), PUTATIVE (AFU_ORTHOLOGUE AFUA_2G06020)-RELATED"/>
    <property type="match status" value="1"/>
</dbReference>
<dbReference type="EMBL" id="LWDX02065765">
    <property type="protein sequence ID" value="OEL15717.1"/>
    <property type="molecule type" value="Genomic_DNA"/>
</dbReference>
<dbReference type="PANTHER" id="PTHR47938:SF47">
    <property type="entry name" value="ADR149WP"/>
    <property type="match status" value="1"/>
</dbReference>
<feature type="repeat" description="PPR" evidence="4">
    <location>
        <begin position="246"/>
        <end position="280"/>
    </location>
</feature>
<dbReference type="OrthoDB" id="185373at2759"/>
<dbReference type="Proteomes" id="UP000095767">
    <property type="component" value="Unassembled WGS sequence"/>
</dbReference>
<dbReference type="InterPro" id="IPR002885">
    <property type="entry name" value="PPR_rpt"/>
</dbReference>
<dbReference type="Pfam" id="PF13041">
    <property type="entry name" value="PPR_2"/>
    <property type="match status" value="2"/>
</dbReference>
<protein>
    <submittedName>
        <fullName evidence="5">Pentatricopeptide repeat-containing protein</fullName>
    </submittedName>
</protein>
<comment type="similarity">
    <text evidence="1">Belongs to the PPR family. P subfamily.</text>
</comment>
<evidence type="ECO:0000256" key="1">
    <source>
        <dbReference type="ARBA" id="ARBA00007626"/>
    </source>
</evidence>
<dbReference type="NCBIfam" id="TIGR00756">
    <property type="entry name" value="PPR"/>
    <property type="match status" value="3"/>
</dbReference>
<keyword evidence="3" id="KW-0809">Transit peptide</keyword>
<evidence type="ECO:0000256" key="3">
    <source>
        <dbReference type="ARBA" id="ARBA00022946"/>
    </source>
</evidence>
<reference evidence="5 6" key="1">
    <citation type="submission" date="2016-09" db="EMBL/GenBank/DDBJ databases">
        <title>The draft genome of Dichanthelium oligosanthes: A C3 panicoid grass species.</title>
        <authorList>
            <person name="Studer A.J."/>
            <person name="Schnable J.C."/>
            <person name="Brutnell T.P."/>
        </authorList>
    </citation>
    <scope>NUCLEOTIDE SEQUENCE [LARGE SCALE GENOMIC DNA]</scope>
    <source>
        <strain evidence="6">cv. Kellogg 1175</strain>
        <tissue evidence="5">Leaf</tissue>
    </source>
</reference>
<keyword evidence="6" id="KW-1185">Reference proteome</keyword>
<evidence type="ECO:0000256" key="4">
    <source>
        <dbReference type="PROSITE-ProRule" id="PRU00708"/>
    </source>
</evidence>
<accession>A0A1E5US82</accession>
<organism evidence="5 6">
    <name type="scientific">Dichanthelium oligosanthes</name>
    <dbReference type="NCBI Taxonomy" id="888268"/>
    <lineage>
        <taxon>Eukaryota</taxon>
        <taxon>Viridiplantae</taxon>
        <taxon>Streptophyta</taxon>
        <taxon>Embryophyta</taxon>
        <taxon>Tracheophyta</taxon>
        <taxon>Spermatophyta</taxon>
        <taxon>Magnoliopsida</taxon>
        <taxon>Liliopsida</taxon>
        <taxon>Poales</taxon>
        <taxon>Poaceae</taxon>
        <taxon>PACMAD clade</taxon>
        <taxon>Panicoideae</taxon>
        <taxon>Panicodae</taxon>
        <taxon>Paniceae</taxon>
        <taxon>Dichantheliinae</taxon>
        <taxon>Dichanthelium</taxon>
    </lineage>
</organism>
<evidence type="ECO:0000313" key="6">
    <source>
        <dbReference type="Proteomes" id="UP000095767"/>
    </source>
</evidence>
<dbReference type="STRING" id="888268.A0A1E5US82"/>
<feature type="repeat" description="PPR" evidence="4">
    <location>
        <begin position="281"/>
        <end position="315"/>
    </location>
</feature>
<dbReference type="AlphaFoldDB" id="A0A1E5US82"/>